<reference evidence="4 5" key="1">
    <citation type="submission" date="2020-03" db="EMBL/GenBank/DDBJ databases">
        <title>Draft Genome Sequence of Cudoniella acicularis.</title>
        <authorList>
            <person name="Buettner E."/>
            <person name="Kellner H."/>
        </authorList>
    </citation>
    <scope>NUCLEOTIDE SEQUENCE [LARGE SCALE GENOMIC DNA]</scope>
    <source>
        <strain evidence="4 5">DSM 108380</strain>
    </source>
</reference>
<dbReference type="OrthoDB" id="443402at2759"/>
<keyword evidence="1" id="KW-0677">Repeat</keyword>
<evidence type="ECO:0000313" key="4">
    <source>
        <dbReference type="EMBL" id="KAF4633741.1"/>
    </source>
</evidence>
<proteinExistence type="predicted"/>
<feature type="coiled-coil region" evidence="2">
    <location>
        <begin position="21"/>
        <end position="48"/>
    </location>
</feature>
<dbReference type="AlphaFoldDB" id="A0A8H4RRK4"/>
<evidence type="ECO:0000256" key="2">
    <source>
        <dbReference type="SAM" id="Coils"/>
    </source>
</evidence>
<keyword evidence="2" id="KW-0175">Coiled coil</keyword>
<dbReference type="InterPro" id="IPR027417">
    <property type="entry name" value="P-loop_NTPase"/>
</dbReference>
<dbReference type="PANTHER" id="PTHR10039">
    <property type="entry name" value="AMELOGENIN"/>
    <property type="match status" value="1"/>
</dbReference>
<organism evidence="4 5">
    <name type="scientific">Cudoniella acicularis</name>
    <dbReference type="NCBI Taxonomy" id="354080"/>
    <lineage>
        <taxon>Eukaryota</taxon>
        <taxon>Fungi</taxon>
        <taxon>Dikarya</taxon>
        <taxon>Ascomycota</taxon>
        <taxon>Pezizomycotina</taxon>
        <taxon>Leotiomycetes</taxon>
        <taxon>Helotiales</taxon>
        <taxon>Tricladiaceae</taxon>
        <taxon>Cudoniella</taxon>
    </lineage>
</organism>
<dbReference type="InterPro" id="IPR056884">
    <property type="entry name" value="NPHP3-like_N"/>
</dbReference>
<accession>A0A8H4RRK4</accession>
<gene>
    <name evidence="4" type="ORF">G7Y89_g4367</name>
</gene>
<dbReference type="Pfam" id="PF24883">
    <property type="entry name" value="NPHP3_N"/>
    <property type="match status" value="1"/>
</dbReference>
<dbReference type="Gene3D" id="3.40.50.300">
    <property type="entry name" value="P-loop containing nucleotide triphosphate hydrolases"/>
    <property type="match status" value="1"/>
</dbReference>
<protein>
    <recommendedName>
        <fullName evidence="3">Nephrocystin 3-like N-terminal domain-containing protein</fullName>
    </recommendedName>
</protein>
<feature type="domain" description="Nephrocystin 3-like N-terminal" evidence="3">
    <location>
        <begin position="156"/>
        <end position="327"/>
    </location>
</feature>
<sequence length="499" mass="56928">MKVSKGTGHRGWESFRKGLKAVWSNEKVDALSKKLERLRAELDSHVLLLLEARFGTLTIDQIASFKTLDGDLQPIIHSTMETNNMQNIEQREEFRKLAEILDTKTQTIINAVLEATTSRDDELRRQFIQNDGNIQTIIKVVLEATTIQKNKNPWNSFVEWLSSGSGTYWIQGKAASGKSTLMSFICDHVITRQSLEAWSPGNRLIVTSFFFWNSGNEGQRSHLGLLRSLLYTVLKDQTHLIPKVFPEEWERKTNSGLYERSDSQDEWSLPRLQGAFKYLIGLADQSCKFYFFIDGLDEYDGEAGEIADYFKDLSLCSDHAKFCLSSRPWPEFQNIFQASPGLRLQDLTHDDITSYVCDQLGNSVQMQQLLVEDPENSSWLIREIVDKASGVFLWVTLVVKALISGLRRGDEIIHLRRRLTFLPPGLETLYEHMLKSIDPLIEAKTTDFTFKQKIGVADWGYQTLSVDDYFTLTTSEPYMALVKELDDVLKVQLQGGLGV</sequence>
<comment type="caution">
    <text evidence="4">The sequence shown here is derived from an EMBL/GenBank/DDBJ whole genome shotgun (WGS) entry which is preliminary data.</text>
</comment>
<keyword evidence="5" id="KW-1185">Reference proteome</keyword>
<name>A0A8H4RRK4_9HELO</name>
<evidence type="ECO:0000259" key="3">
    <source>
        <dbReference type="Pfam" id="PF24883"/>
    </source>
</evidence>
<dbReference type="Proteomes" id="UP000566819">
    <property type="component" value="Unassembled WGS sequence"/>
</dbReference>
<evidence type="ECO:0000256" key="1">
    <source>
        <dbReference type="ARBA" id="ARBA00022737"/>
    </source>
</evidence>
<dbReference type="SUPFAM" id="SSF52540">
    <property type="entry name" value="P-loop containing nucleoside triphosphate hydrolases"/>
    <property type="match status" value="1"/>
</dbReference>
<evidence type="ECO:0000313" key="5">
    <source>
        <dbReference type="Proteomes" id="UP000566819"/>
    </source>
</evidence>
<dbReference type="PANTHER" id="PTHR10039:SF5">
    <property type="entry name" value="NACHT DOMAIN-CONTAINING PROTEIN"/>
    <property type="match status" value="1"/>
</dbReference>
<dbReference type="EMBL" id="JAAMPI010000235">
    <property type="protein sequence ID" value="KAF4633741.1"/>
    <property type="molecule type" value="Genomic_DNA"/>
</dbReference>